<dbReference type="AlphaFoldDB" id="R0G005"/>
<evidence type="ECO:0000313" key="7">
    <source>
        <dbReference type="Proteomes" id="UP000029121"/>
    </source>
</evidence>
<dbReference type="GO" id="GO:0005634">
    <property type="term" value="C:nucleus"/>
    <property type="evidence" value="ECO:0007669"/>
    <property type="project" value="UniProtKB-SubCell"/>
</dbReference>
<dbReference type="eggNOG" id="ENOG502S55S">
    <property type="taxonomic scope" value="Eukaryota"/>
</dbReference>
<reference evidence="7" key="1">
    <citation type="journal article" date="2013" name="Nat. Genet.">
        <title>The Capsella rubella genome and the genomic consequences of rapid mating system evolution.</title>
        <authorList>
            <person name="Slotte T."/>
            <person name="Hazzouri K.M."/>
            <person name="Agren J.A."/>
            <person name="Koenig D."/>
            <person name="Maumus F."/>
            <person name="Guo Y.L."/>
            <person name="Steige K."/>
            <person name="Platts A.E."/>
            <person name="Escobar J.S."/>
            <person name="Newman L.K."/>
            <person name="Wang W."/>
            <person name="Mandakova T."/>
            <person name="Vello E."/>
            <person name="Smith L.M."/>
            <person name="Henz S.R."/>
            <person name="Steffen J."/>
            <person name="Takuno S."/>
            <person name="Brandvain Y."/>
            <person name="Coop G."/>
            <person name="Andolfatto P."/>
            <person name="Hu T.T."/>
            <person name="Blanchette M."/>
            <person name="Clark R.M."/>
            <person name="Quesneville H."/>
            <person name="Nordborg M."/>
            <person name="Gaut B.S."/>
            <person name="Lysak M.A."/>
            <person name="Jenkins J."/>
            <person name="Grimwood J."/>
            <person name="Chapman J."/>
            <person name="Prochnik S."/>
            <person name="Shu S."/>
            <person name="Rokhsar D."/>
            <person name="Schmutz J."/>
            <person name="Weigel D."/>
            <person name="Wright S.I."/>
        </authorList>
    </citation>
    <scope>NUCLEOTIDE SEQUENCE [LARGE SCALE GENOMIC DNA]</scope>
    <source>
        <strain evidence="7">cv. Monte Gargano</strain>
    </source>
</reference>
<dbReference type="InterPro" id="IPR015300">
    <property type="entry name" value="DNA-bd_pseudobarrel_sf"/>
</dbReference>
<dbReference type="SUPFAM" id="SSF101936">
    <property type="entry name" value="DNA-binding pseudobarrel domain"/>
    <property type="match status" value="1"/>
</dbReference>
<keyword evidence="2" id="KW-0805">Transcription regulation</keyword>
<dbReference type="InterPro" id="IPR051442">
    <property type="entry name" value="B3_domain"/>
</dbReference>
<dbReference type="OrthoDB" id="1029092at2759"/>
<gene>
    <name evidence="6" type="ORF">CARUB_v10024960mg</name>
</gene>
<dbReference type="EMBL" id="KB870808">
    <property type="protein sequence ID" value="EOA28732.1"/>
    <property type="molecule type" value="Genomic_DNA"/>
</dbReference>
<dbReference type="GO" id="GO:0003677">
    <property type="term" value="F:DNA binding"/>
    <property type="evidence" value="ECO:0007669"/>
    <property type="project" value="UniProtKB-KW"/>
</dbReference>
<evidence type="ECO:0000313" key="6">
    <source>
        <dbReference type="EMBL" id="EOA28732.1"/>
    </source>
</evidence>
<keyword evidence="7" id="KW-1185">Reference proteome</keyword>
<proteinExistence type="predicted"/>
<organism evidence="6 7">
    <name type="scientific">Capsella rubella</name>
    <dbReference type="NCBI Taxonomy" id="81985"/>
    <lineage>
        <taxon>Eukaryota</taxon>
        <taxon>Viridiplantae</taxon>
        <taxon>Streptophyta</taxon>
        <taxon>Embryophyta</taxon>
        <taxon>Tracheophyta</taxon>
        <taxon>Spermatophyta</taxon>
        <taxon>Magnoliopsida</taxon>
        <taxon>eudicotyledons</taxon>
        <taxon>Gunneridae</taxon>
        <taxon>Pentapetalae</taxon>
        <taxon>rosids</taxon>
        <taxon>malvids</taxon>
        <taxon>Brassicales</taxon>
        <taxon>Brassicaceae</taxon>
        <taxon>Camelineae</taxon>
        <taxon>Capsella</taxon>
    </lineage>
</organism>
<protein>
    <recommendedName>
        <fullName evidence="8">TF-B3 domain-containing protein</fullName>
    </recommendedName>
</protein>
<evidence type="ECO:0000256" key="5">
    <source>
        <dbReference type="ARBA" id="ARBA00023242"/>
    </source>
</evidence>
<dbReference type="InterPro" id="IPR003340">
    <property type="entry name" value="B3_DNA-bd"/>
</dbReference>
<dbReference type="PANTHER" id="PTHR34269:SF18">
    <property type="entry name" value="TF-B3 DOMAIN-CONTAINING PROTEIN"/>
    <property type="match status" value="1"/>
</dbReference>
<name>R0G005_9BRAS</name>
<feature type="non-terminal residue" evidence="6">
    <location>
        <position position="209"/>
    </location>
</feature>
<evidence type="ECO:0008006" key="8">
    <source>
        <dbReference type="Google" id="ProtNLM"/>
    </source>
</evidence>
<comment type="subcellular location">
    <subcellularLocation>
        <location evidence="1">Nucleus</location>
    </subcellularLocation>
</comment>
<evidence type="ECO:0000256" key="1">
    <source>
        <dbReference type="ARBA" id="ARBA00004123"/>
    </source>
</evidence>
<dbReference type="Proteomes" id="UP000029121">
    <property type="component" value="Unassembled WGS sequence"/>
</dbReference>
<keyword evidence="4" id="KW-0804">Transcription</keyword>
<keyword evidence="5" id="KW-0539">Nucleus</keyword>
<evidence type="ECO:0000256" key="3">
    <source>
        <dbReference type="ARBA" id="ARBA00023125"/>
    </source>
</evidence>
<dbReference type="KEGG" id="crb:17888750"/>
<accession>R0G005</accession>
<evidence type="ECO:0000256" key="4">
    <source>
        <dbReference type="ARBA" id="ARBA00023163"/>
    </source>
</evidence>
<sequence>MDSNMSTISASKSLVALALFPCDPEVAYEPRDNGQAEKDKNLGWMRAMTDEQIREEERYNVSTNLTLYTLGSDPWTIKKKLCKTSLGHLNRLSLNANIVTTEIIAYLPQDDKKIIEQGSGLAVEVYDNDTASIHKLVLKTWQGGGSYLLANGWRKEFVVRRGLKTGDVVGMFWDRNLSKIRFCVLSRAPMEASSASVVTGSASCARYRA</sequence>
<keyword evidence="3" id="KW-0238">DNA-binding</keyword>
<dbReference type="Gene3D" id="2.40.330.10">
    <property type="entry name" value="DNA-binding pseudobarrel domain"/>
    <property type="match status" value="1"/>
</dbReference>
<dbReference type="PANTHER" id="PTHR34269">
    <property type="entry name" value="TRANSCRIPTION FACTOR B3-DOMAIN FAMILY-RELATED"/>
    <property type="match status" value="1"/>
</dbReference>
<dbReference type="CDD" id="cd10017">
    <property type="entry name" value="B3_DNA"/>
    <property type="match status" value="1"/>
</dbReference>
<evidence type="ECO:0000256" key="2">
    <source>
        <dbReference type="ARBA" id="ARBA00023015"/>
    </source>
</evidence>